<gene>
    <name evidence="1" type="ORF">CPB83DRAFT_902708</name>
</gene>
<organism evidence="1 2">
    <name type="scientific">Crepidotus variabilis</name>
    <dbReference type="NCBI Taxonomy" id="179855"/>
    <lineage>
        <taxon>Eukaryota</taxon>
        <taxon>Fungi</taxon>
        <taxon>Dikarya</taxon>
        <taxon>Basidiomycota</taxon>
        <taxon>Agaricomycotina</taxon>
        <taxon>Agaricomycetes</taxon>
        <taxon>Agaricomycetidae</taxon>
        <taxon>Agaricales</taxon>
        <taxon>Agaricineae</taxon>
        <taxon>Crepidotaceae</taxon>
        <taxon>Crepidotus</taxon>
    </lineage>
</organism>
<proteinExistence type="predicted"/>
<protein>
    <submittedName>
        <fullName evidence="1">Uncharacterized protein</fullName>
    </submittedName>
</protein>
<name>A0A9P6ESV2_9AGAR</name>
<keyword evidence="2" id="KW-1185">Reference proteome</keyword>
<evidence type="ECO:0000313" key="2">
    <source>
        <dbReference type="Proteomes" id="UP000807306"/>
    </source>
</evidence>
<evidence type="ECO:0000313" key="1">
    <source>
        <dbReference type="EMBL" id="KAF9534039.1"/>
    </source>
</evidence>
<dbReference type="AlphaFoldDB" id="A0A9P6ESV2"/>
<dbReference type="Proteomes" id="UP000807306">
    <property type="component" value="Unassembled WGS sequence"/>
</dbReference>
<sequence>MSPTLRKFATDPNTFVGNDFFDCLQACTHLTSLTSQRSSSYAIPPLDDSPANMSDNLLSRLMSPNEEGEYLCPLLDTLECCEPPDFADKALYEFISRKQSGSIPGISKLERVNNYFNRVATVPRTEELETFIKQGLSFEVTYTAPPLPRNQFSALDGLPYSLGSSSFYIKLQK</sequence>
<dbReference type="EMBL" id="MU157827">
    <property type="protein sequence ID" value="KAF9534039.1"/>
    <property type="molecule type" value="Genomic_DNA"/>
</dbReference>
<accession>A0A9P6ESV2</accession>
<reference evidence="1" key="1">
    <citation type="submission" date="2020-11" db="EMBL/GenBank/DDBJ databases">
        <authorList>
            <consortium name="DOE Joint Genome Institute"/>
            <person name="Ahrendt S."/>
            <person name="Riley R."/>
            <person name="Andreopoulos W."/>
            <person name="Labutti K."/>
            <person name="Pangilinan J."/>
            <person name="Ruiz-Duenas F.J."/>
            <person name="Barrasa J.M."/>
            <person name="Sanchez-Garcia M."/>
            <person name="Camarero S."/>
            <person name="Miyauchi S."/>
            <person name="Serrano A."/>
            <person name="Linde D."/>
            <person name="Babiker R."/>
            <person name="Drula E."/>
            <person name="Ayuso-Fernandez I."/>
            <person name="Pacheco R."/>
            <person name="Padilla G."/>
            <person name="Ferreira P."/>
            <person name="Barriuso J."/>
            <person name="Kellner H."/>
            <person name="Castanera R."/>
            <person name="Alfaro M."/>
            <person name="Ramirez L."/>
            <person name="Pisabarro A.G."/>
            <person name="Kuo A."/>
            <person name="Tritt A."/>
            <person name="Lipzen A."/>
            <person name="He G."/>
            <person name="Yan M."/>
            <person name="Ng V."/>
            <person name="Cullen D."/>
            <person name="Martin F."/>
            <person name="Rosso M.-N."/>
            <person name="Henrissat B."/>
            <person name="Hibbett D."/>
            <person name="Martinez A.T."/>
            <person name="Grigoriev I.V."/>
        </authorList>
    </citation>
    <scope>NUCLEOTIDE SEQUENCE</scope>
    <source>
        <strain evidence="1">CBS 506.95</strain>
    </source>
</reference>
<comment type="caution">
    <text evidence="1">The sequence shown here is derived from an EMBL/GenBank/DDBJ whole genome shotgun (WGS) entry which is preliminary data.</text>
</comment>
<dbReference type="OrthoDB" id="3365698at2759"/>